<evidence type="ECO:0000313" key="1">
    <source>
        <dbReference type="EMBL" id="MCP2262676.1"/>
    </source>
</evidence>
<protein>
    <submittedName>
        <fullName evidence="1">Uncharacterized protein</fullName>
    </submittedName>
</protein>
<gene>
    <name evidence="1" type="ORF">LX15_006418</name>
</gene>
<keyword evidence="2" id="KW-1185">Reference proteome</keyword>
<sequence length="169" mass="17950">MNRKSFLKTAVVAGIGALAPVDVPAVVSTSENLATTIAGPTAHYRRLEQFLSCAELAPVIDAHYQLVSRLVHGRLRSASGFAALSEVAGLAAWLAVDRGDAAAARRHYIEAVRFADRSGHPLLAPYMIASLGHFAVESGDPRQGLLLLDRAAAQLERGAPRTARAWLSS</sequence>
<reference evidence="1 2" key="1">
    <citation type="submission" date="2022-06" db="EMBL/GenBank/DDBJ databases">
        <title>Genomic Encyclopedia of Archaeal and Bacterial Type Strains, Phase II (KMG-II): from individual species to whole genera.</title>
        <authorList>
            <person name="Goeker M."/>
        </authorList>
    </citation>
    <scope>NUCLEOTIDE SEQUENCE [LARGE SCALE GENOMIC DNA]</scope>
    <source>
        <strain evidence="1 2">DSM 40477</strain>
    </source>
</reference>
<evidence type="ECO:0000313" key="2">
    <source>
        <dbReference type="Proteomes" id="UP001205311"/>
    </source>
</evidence>
<dbReference type="Proteomes" id="UP001205311">
    <property type="component" value="Unassembled WGS sequence"/>
</dbReference>
<dbReference type="EMBL" id="JAMTCP010000097">
    <property type="protein sequence ID" value="MCP2262676.1"/>
    <property type="molecule type" value="Genomic_DNA"/>
</dbReference>
<comment type="caution">
    <text evidence="1">The sequence shown here is derived from an EMBL/GenBank/DDBJ whole genome shotgun (WGS) entry which is preliminary data.</text>
</comment>
<organism evidence="1 2">
    <name type="scientific">Streptoalloteichus tenebrarius (strain ATCC 17920 / DSM 40477 / JCM 4838 / CBS 697.72 / NBRC 16177 / NCIMB 11028 / NRRL B-12390 / A12253. 1 / ISP 5477)</name>
    <name type="common">Streptomyces tenebrarius</name>
    <dbReference type="NCBI Taxonomy" id="1933"/>
    <lineage>
        <taxon>Bacteria</taxon>
        <taxon>Bacillati</taxon>
        <taxon>Actinomycetota</taxon>
        <taxon>Actinomycetes</taxon>
        <taxon>Pseudonocardiales</taxon>
        <taxon>Pseudonocardiaceae</taxon>
        <taxon>Streptoalloteichus</taxon>
    </lineage>
</organism>
<feature type="non-terminal residue" evidence="1">
    <location>
        <position position="169"/>
    </location>
</feature>
<accession>A0ABT1I4M5</accession>
<proteinExistence type="predicted"/>
<name>A0ABT1I4M5_STRSD</name>